<dbReference type="GO" id="GO:0005524">
    <property type="term" value="F:ATP binding"/>
    <property type="evidence" value="ECO:0007669"/>
    <property type="project" value="UniProtKB-UniRule"/>
</dbReference>
<evidence type="ECO:0000256" key="1">
    <source>
        <dbReference type="ARBA" id="ARBA00022741"/>
    </source>
</evidence>
<evidence type="ECO:0000259" key="5">
    <source>
        <dbReference type="PROSITE" id="PS50006"/>
    </source>
</evidence>
<dbReference type="EMBL" id="DWWM01000058">
    <property type="protein sequence ID" value="HJC37388.1"/>
    <property type="molecule type" value="Genomic_DNA"/>
</dbReference>
<dbReference type="Pfam" id="PF01580">
    <property type="entry name" value="FtsK_SpoIIIE"/>
    <property type="match status" value="1"/>
</dbReference>
<dbReference type="Gene3D" id="2.60.200.20">
    <property type="match status" value="1"/>
</dbReference>
<dbReference type="SUPFAM" id="SSF52540">
    <property type="entry name" value="P-loop containing nucleoside triphosphate hydrolases"/>
    <property type="match status" value="1"/>
</dbReference>
<feature type="transmembrane region" description="Helical" evidence="4">
    <location>
        <begin position="241"/>
        <end position="261"/>
    </location>
</feature>
<dbReference type="InterPro" id="IPR027417">
    <property type="entry name" value="P-loop_NTPase"/>
</dbReference>
<keyword evidence="4" id="KW-0472">Membrane</keyword>
<keyword evidence="1 3" id="KW-0547">Nucleotide-binding</keyword>
<dbReference type="PANTHER" id="PTHR22683">
    <property type="entry name" value="SPORULATION PROTEIN RELATED"/>
    <property type="match status" value="1"/>
</dbReference>
<keyword evidence="4" id="KW-0812">Transmembrane</keyword>
<dbReference type="PROSITE" id="PS50006">
    <property type="entry name" value="FHA_DOMAIN"/>
    <property type="match status" value="1"/>
</dbReference>
<feature type="binding site" evidence="3">
    <location>
        <begin position="570"/>
        <end position="577"/>
    </location>
    <ligand>
        <name>ATP</name>
        <dbReference type="ChEBI" id="CHEBI:30616"/>
    </ligand>
</feature>
<reference evidence="7" key="2">
    <citation type="submission" date="2021-04" db="EMBL/GenBank/DDBJ databases">
        <authorList>
            <person name="Gilroy R."/>
        </authorList>
    </citation>
    <scope>NUCLEOTIDE SEQUENCE</scope>
    <source>
        <strain evidence="7">CHK187-11901</strain>
    </source>
</reference>
<evidence type="ECO:0000259" key="6">
    <source>
        <dbReference type="PROSITE" id="PS50901"/>
    </source>
</evidence>
<accession>A0A9D2NTV6</accession>
<dbReference type="SMART" id="SM00240">
    <property type="entry name" value="FHA"/>
    <property type="match status" value="1"/>
</dbReference>
<dbReference type="SUPFAM" id="SSF49879">
    <property type="entry name" value="SMAD/FHA domain"/>
    <property type="match status" value="1"/>
</dbReference>
<dbReference type="Pfam" id="PF00498">
    <property type="entry name" value="FHA"/>
    <property type="match status" value="1"/>
</dbReference>
<keyword evidence="4" id="KW-1133">Transmembrane helix</keyword>
<feature type="domain" description="FtsK" evidence="6">
    <location>
        <begin position="550"/>
        <end position="748"/>
    </location>
</feature>
<protein>
    <submittedName>
        <fullName evidence="7">FHA domain-containing protein</fullName>
    </submittedName>
</protein>
<dbReference type="InterPro" id="IPR008984">
    <property type="entry name" value="SMAD_FHA_dom_sf"/>
</dbReference>
<dbReference type="PROSITE" id="PS50901">
    <property type="entry name" value="FTSK"/>
    <property type="match status" value="1"/>
</dbReference>
<evidence type="ECO:0000313" key="8">
    <source>
        <dbReference type="Proteomes" id="UP000823896"/>
    </source>
</evidence>
<comment type="caution">
    <text evidence="7">The sequence shown here is derived from an EMBL/GenBank/DDBJ whole genome shotgun (WGS) entry which is preliminary data.</text>
</comment>
<sequence length="1172" mass="132493">MKEVCICANDRLIRVILGFAPRVTIIVDDTLKMILEREEKGWRLYDEEGVAAALLQGEAISARIAGKTVLLWIQEHRTKLYLHHVETLRIGRSVRCALVLKESFISQIHAELREEKGILHLRDCGSTNGTYVNERRVQSAELKPGDVIDLLAVRMVVGIGFVASDRPLPAPSYVPRACVGTPHRAAGTFSWLPQPLAEQIITLPAPPVLPQPPFQPLALQLGTGMTMALCSLLAYGGAQNVWLICGMVGGMVIWPLLNALYQRCAYRKKRKQQRNKMMTDIRRHEAAAAARMKALQENHLAWQRALQDPDTRICGSQELWLCPGTFTMQAVRWALPDDPEHLYDALTQMDTRCADIAMLCQARPFIWLVDAPDPLLHQVLMQLLKQRADAEICLCKSDPQLIGRLRFLQQARHRAFTLSQAVREKGHRVRIVICEEDTVDTLSLPADMWVIVRSAGSRQPCADALVIDGRTSQARSADHDPVSFAAMREDRWDSFVCMLASQEQLGVPQPRDFLALFSCSRCEQLQAEERWQRQRQSGSLAALLGWDEQGAPVVLDAHEKGDGPHGILAGMTGSGKSELLLSYILSLSCSCSPESVSFFLIDYKGGSMANALRDLPHLCGMMTNLDEASLERVRLSLNRELTMRQEQFSRMMSKLSLSALSIERYQQLRKASDPPLGHLFIIVDEFAQLREEHAEFLNELRRAARIGRSLGIHLLLCTQKPGGIIDEQIRSNARFRICMKVQSREDSLDMLHGDQALALREPGEFILQVGEEERCVKGRGAYVNARYDPQRRFGSSQLVRILGKDGCTAAALRWQEKDDMRRQLSVIVGYLRACAKRTGVFARQVCAMELPRYAHCPPQVPMQLGWQDLPQRQSVVPLCVKEESCLICCPRARSEHFRLCYGAVIAQKEDALLFDLHDPDMCSERMLRQLFHLLRSRRGMTWVLFSDTTLFHDARYAQTLFSLLRRPEVHAVILTQECDHVLMSRMSFRKMSFEVSDRSLLQEFFGVASQLPLLTHDECGICSVTEGLAAYLCLPQDLQRAKMLRQESLAVLRKKTGRSIGYDVNDGRLFFWPQAPLVIMICAHPGQCEAVRALAAAWCDENVRVFVGHAQEPDMRELVNKHGHEATVCWMGSGLDRYGYHFGFRSAHCTSTQMIVCVQEEEQLIQLWEEER</sequence>
<feature type="domain" description="FHA" evidence="5">
    <location>
        <begin position="88"/>
        <end position="137"/>
    </location>
</feature>
<dbReference type="AlphaFoldDB" id="A0A9D2NTV6"/>
<dbReference type="PANTHER" id="PTHR22683:SF1">
    <property type="entry name" value="TYPE VII SECRETION SYSTEM PROTEIN ESSC"/>
    <property type="match status" value="1"/>
</dbReference>
<evidence type="ECO:0000256" key="4">
    <source>
        <dbReference type="SAM" id="Phobius"/>
    </source>
</evidence>
<reference evidence="7" key="1">
    <citation type="journal article" date="2021" name="PeerJ">
        <title>Extensive microbial diversity within the chicken gut microbiome revealed by metagenomics and culture.</title>
        <authorList>
            <person name="Gilroy R."/>
            <person name="Ravi A."/>
            <person name="Getino M."/>
            <person name="Pursley I."/>
            <person name="Horton D.L."/>
            <person name="Alikhan N.F."/>
            <person name="Baker D."/>
            <person name="Gharbi K."/>
            <person name="Hall N."/>
            <person name="Watson M."/>
            <person name="Adriaenssens E.M."/>
            <person name="Foster-Nyarko E."/>
            <person name="Jarju S."/>
            <person name="Secka A."/>
            <person name="Antonio M."/>
            <person name="Oren A."/>
            <person name="Chaudhuri R.R."/>
            <person name="La Ragione R."/>
            <person name="Hildebrand F."/>
            <person name="Pallen M.J."/>
        </authorList>
    </citation>
    <scope>NUCLEOTIDE SEQUENCE</scope>
    <source>
        <strain evidence="7">CHK187-11901</strain>
    </source>
</reference>
<dbReference type="InterPro" id="IPR002543">
    <property type="entry name" value="FtsK_dom"/>
</dbReference>
<evidence type="ECO:0000313" key="7">
    <source>
        <dbReference type="EMBL" id="HJC37388.1"/>
    </source>
</evidence>
<name>A0A9D2NTV6_9FIRM</name>
<evidence type="ECO:0000256" key="2">
    <source>
        <dbReference type="ARBA" id="ARBA00022840"/>
    </source>
</evidence>
<dbReference type="GO" id="GO:0003677">
    <property type="term" value="F:DNA binding"/>
    <property type="evidence" value="ECO:0007669"/>
    <property type="project" value="InterPro"/>
</dbReference>
<dbReference type="InterPro" id="IPR000253">
    <property type="entry name" value="FHA_dom"/>
</dbReference>
<dbReference type="Proteomes" id="UP000823896">
    <property type="component" value="Unassembled WGS sequence"/>
</dbReference>
<dbReference type="Gene3D" id="3.40.50.300">
    <property type="entry name" value="P-loop containing nucleotide triphosphate hydrolases"/>
    <property type="match status" value="1"/>
</dbReference>
<evidence type="ECO:0000256" key="3">
    <source>
        <dbReference type="PROSITE-ProRule" id="PRU00289"/>
    </source>
</evidence>
<organism evidence="7 8">
    <name type="scientific">Candidatus Merdibacter merdavium</name>
    <dbReference type="NCBI Taxonomy" id="2838692"/>
    <lineage>
        <taxon>Bacteria</taxon>
        <taxon>Bacillati</taxon>
        <taxon>Bacillota</taxon>
        <taxon>Erysipelotrichia</taxon>
        <taxon>Erysipelotrichales</taxon>
        <taxon>Erysipelotrichaceae</taxon>
        <taxon>Merdibacter</taxon>
    </lineage>
</organism>
<dbReference type="CDD" id="cd00060">
    <property type="entry name" value="FHA"/>
    <property type="match status" value="1"/>
</dbReference>
<dbReference type="InterPro" id="IPR050206">
    <property type="entry name" value="FtsK/SpoIIIE/SftA"/>
</dbReference>
<keyword evidence="2 3" id="KW-0067">ATP-binding</keyword>
<gene>
    <name evidence="7" type="ORF">H9702_09720</name>
</gene>
<proteinExistence type="predicted"/>